<dbReference type="GO" id="GO:0016740">
    <property type="term" value="F:transferase activity"/>
    <property type="evidence" value="ECO:0007669"/>
    <property type="project" value="UniProtKB-KW"/>
</dbReference>
<evidence type="ECO:0000313" key="5">
    <source>
        <dbReference type="Proteomes" id="UP000070646"/>
    </source>
</evidence>
<protein>
    <submittedName>
        <fullName evidence="4">Formiminotransferase-cyclodeaminase</fullName>
    </submittedName>
</protein>
<dbReference type="Pfam" id="PF04961">
    <property type="entry name" value="FTCD_C"/>
    <property type="match status" value="1"/>
</dbReference>
<keyword evidence="1" id="KW-0175">Coiled coil</keyword>
<organism evidence="4 5">
    <name type="scientific">Clostridium perfringens</name>
    <dbReference type="NCBI Taxonomy" id="1502"/>
    <lineage>
        <taxon>Bacteria</taxon>
        <taxon>Bacillati</taxon>
        <taxon>Bacillota</taxon>
        <taxon>Clostridia</taxon>
        <taxon>Eubacteriales</taxon>
        <taxon>Clostridiaceae</taxon>
        <taxon>Clostridium</taxon>
    </lineage>
</organism>
<keyword evidence="2" id="KW-0812">Transmembrane</keyword>
<dbReference type="EMBL" id="LRPU01000060">
    <property type="protein sequence ID" value="KXA12691.1"/>
    <property type="molecule type" value="Genomic_DNA"/>
</dbReference>
<keyword evidence="2" id="KW-0472">Membrane</keyword>
<dbReference type="PATRIC" id="fig|1502.174.peg.1229"/>
<name>A0A133N8R3_CLOPF</name>
<reference evidence="4 5" key="1">
    <citation type="submission" date="2016-01" db="EMBL/GenBank/DDBJ databases">
        <authorList>
            <person name="Oliw E.H."/>
        </authorList>
    </citation>
    <scope>NUCLEOTIDE SEQUENCE [LARGE SCALE GENOMIC DNA]</scope>
    <source>
        <strain evidence="4 5">MJR7757A</strain>
    </source>
</reference>
<dbReference type="InterPro" id="IPR036178">
    <property type="entry name" value="Formintransfe-cycloase-like_sf"/>
</dbReference>
<evidence type="ECO:0000259" key="3">
    <source>
        <dbReference type="Pfam" id="PF04961"/>
    </source>
</evidence>
<proteinExistence type="predicted"/>
<dbReference type="Gene3D" id="1.20.120.680">
    <property type="entry name" value="Formiminotetrahydrofolate cyclodeaminase monomer, up-and-down helical bundle"/>
    <property type="match status" value="1"/>
</dbReference>
<dbReference type="Proteomes" id="UP000070646">
    <property type="component" value="Unassembled WGS sequence"/>
</dbReference>
<keyword evidence="4" id="KW-0808">Transferase</keyword>
<keyword evidence="2" id="KW-1133">Transmembrane helix</keyword>
<evidence type="ECO:0000256" key="1">
    <source>
        <dbReference type="SAM" id="Coils"/>
    </source>
</evidence>
<comment type="caution">
    <text evidence="4">The sequence shown here is derived from an EMBL/GenBank/DDBJ whole genome shotgun (WGS) entry which is preliminary data.</text>
</comment>
<feature type="coiled-coil region" evidence="1">
    <location>
        <begin position="57"/>
        <end position="88"/>
    </location>
</feature>
<dbReference type="AlphaFoldDB" id="A0A133N8R3"/>
<sequence>MTEGYTMKNEKIKDFIEDLGSNSSAPGGGAAAGIVGAVGVALTSMVYSLTVGKKAYEALSEENKKKLDENLENAKKSYNEMLDFMNKDEEAFTALMDCYKLPKETCEEKSLRSEKIDECTLGAMMVPLELSRKALKFFDNVKFASKYGNKNLISDAVVSAIMLSACIDSSIVNVEINLGFLKDKNLVKSVKEEILHIRNESNKLKEEILKESGFLQN</sequence>
<gene>
    <name evidence="4" type="ORF">HMPREF3222_01214</name>
</gene>
<feature type="transmembrane region" description="Helical" evidence="2">
    <location>
        <begin position="29"/>
        <end position="49"/>
    </location>
</feature>
<accession>A0A133N8R3</accession>
<evidence type="ECO:0000256" key="2">
    <source>
        <dbReference type="SAM" id="Phobius"/>
    </source>
</evidence>
<dbReference type="SUPFAM" id="SSF101262">
    <property type="entry name" value="Methenyltetrahydrofolate cyclohydrolase-like"/>
    <property type="match status" value="1"/>
</dbReference>
<feature type="domain" description="Cyclodeaminase/cyclohydrolase" evidence="3">
    <location>
        <begin position="12"/>
        <end position="194"/>
    </location>
</feature>
<evidence type="ECO:0000313" key="4">
    <source>
        <dbReference type="EMBL" id="KXA12691.1"/>
    </source>
</evidence>
<dbReference type="InterPro" id="IPR007044">
    <property type="entry name" value="Cyclodeamin/CycHdrlase"/>
</dbReference>